<proteinExistence type="predicted"/>
<evidence type="ECO:0000313" key="1">
    <source>
        <dbReference type="EMBL" id="USS85476.1"/>
    </source>
</evidence>
<sequence length="134" mass="14861">MAGCSLQSLVACFAHTITPCAGANCAKIRPIKSSLYQAGDHIKLSQFNVSAVDLDPHRLLFVETQHELWPVTELQFHAQHLFLVTSAVPTKPLTLEQFESRTQQLSSHLALFANPSAPQPLFGYRLQPHQLIFG</sequence>
<gene>
    <name evidence="1" type="ORF">M3M35_02090</name>
</gene>
<keyword evidence="2" id="KW-1185">Reference proteome</keyword>
<name>A0ABY5BRE0_9LACO</name>
<protein>
    <submittedName>
        <fullName evidence="1">Uncharacterized protein</fullName>
    </submittedName>
</protein>
<reference evidence="1" key="1">
    <citation type="submission" date="2022-05" db="EMBL/GenBank/DDBJ databases">
        <authorList>
            <person name="Oliphant S.A."/>
            <person name="Watson-Haigh N.S."/>
            <person name="Sumby K.M."/>
            <person name="Gardner J.M."/>
            <person name="Jiranek V."/>
        </authorList>
    </citation>
    <scope>NUCLEOTIDE SEQUENCE</scope>
    <source>
        <strain evidence="1">KI16_H9</strain>
    </source>
</reference>
<dbReference type="EMBL" id="CP097116">
    <property type="protein sequence ID" value="USS85476.1"/>
    <property type="molecule type" value="Genomic_DNA"/>
</dbReference>
<dbReference type="Proteomes" id="UP001056707">
    <property type="component" value="Chromosome"/>
</dbReference>
<evidence type="ECO:0000313" key="2">
    <source>
        <dbReference type="Proteomes" id="UP001056707"/>
    </source>
</evidence>
<dbReference type="RefSeq" id="WP_252750371.1">
    <property type="nucleotide sequence ID" value="NZ_CP097116.1"/>
</dbReference>
<organism evidence="1 2">
    <name type="scientific">Fructilactobacillus myrtifloralis</name>
    <dbReference type="NCBI Taxonomy" id="2940301"/>
    <lineage>
        <taxon>Bacteria</taxon>
        <taxon>Bacillati</taxon>
        <taxon>Bacillota</taxon>
        <taxon>Bacilli</taxon>
        <taxon>Lactobacillales</taxon>
        <taxon>Lactobacillaceae</taxon>
        <taxon>Fructilactobacillus</taxon>
    </lineage>
</organism>
<accession>A0ABY5BRE0</accession>